<keyword evidence="2 3" id="KW-0697">Rotamase</keyword>
<evidence type="ECO:0000256" key="2">
    <source>
        <dbReference type="ARBA" id="ARBA00023110"/>
    </source>
</evidence>
<dbReference type="InterPro" id="IPR046357">
    <property type="entry name" value="PPIase_dom_sf"/>
</dbReference>
<gene>
    <name evidence="6" type="ORF">IRJ18_04605</name>
</gene>
<dbReference type="EMBL" id="JADFFM010000001">
    <property type="protein sequence ID" value="MBE9665631.1"/>
    <property type="molecule type" value="Genomic_DNA"/>
</dbReference>
<dbReference type="RefSeq" id="WP_194105027.1">
    <property type="nucleotide sequence ID" value="NZ_JADFFM010000001.1"/>
</dbReference>
<dbReference type="SUPFAM" id="SSF54534">
    <property type="entry name" value="FKBP-like"/>
    <property type="match status" value="1"/>
</dbReference>
<evidence type="ECO:0000256" key="4">
    <source>
        <dbReference type="RuleBase" id="RU003915"/>
    </source>
</evidence>
<accession>A0ABR9XE24</accession>
<dbReference type="Gene3D" id="3.10.50.40">
    <property type="match status" value="1"/>
</dbReference>
<comment type="caution">
    <text evidence="6">The sequence shown here is derived from an EMBL/GenBank/DDBJ whole genome shotgun (WGS) entry which is preliminary data.</text>
</comment>
<keyword evidence="7" id="KW-1185">Reference proteome</keyword>
<dbReference type="PROSITE" id="PS50059">
    <property type="entry name" value="FKBP_PPIASE"/>
    <property type="match status" value="1"/>
</dbReference>
<organism evidence="6 7">
    <name type="scientific">Mucilaginibacter boryungensis</name>
    <dbReference type="NCBI Taxonomy" id="768480"/>
    <lineage>
        <taxon>Bacteria</taxon>
        <taxon>Pseudomonadati</taxon>
        <taxon>Bacteroidota</taxon>
        <taxon>Sphingobacteriia</taxon>
        <taxon>Sphingobacteriales</taxon>
        <taxon>Sphingobacteriaceae</taxon>
        <taxon>Mucilaginibacter</taxon>
    </lineage>
</organism>
<name>A0ABR9XE24_9SPHI</name>
<comment type="similarity">
    <text evidence="4">Belongs to the FKBP-type PPIase family.</text>
</comment>
<feature type="domain" description="PPIase FKBP-type" evidence="5">
    <location>
        <begin position="79"/>
        <end position="167"/>
    </location>
</feature>
<protein>
    <recommendedName>
        <fullName evidence="4">Peptidyl-prolyl cis-trans isomerase</fullName>
        <ecNumber evidence="4">5.2.1.8</ecNumber>
    </recommendedName>
</protein>
<dbReference type="GO" id="GO:0016853">
    <property type="term" value="F:isomerase activity"/>
    <property type="evidence" value="ECO:0007669"/>
    <property type="project" value="UniProtKB-KW"/>
</dbReference>
<reference evidence="6 7" key="1">
    <citation type="submission" date="2020-10" db="EMBL/GenBank/DDBJ databases">
        <title>Mucilaginibacter mali sp. nov., isolated from rhizosphere soil of apple orchard.</title>
        <authorList>
            <person name="Lee J.-S."/>
            <person name="Kim H.S."/>
            <person name="Kim J.-S."/>
        </authorList>
    </citation>
    <scope>NUCLEOTIDE SEQUENCE [LARGE SCALE GENOMIC DNA]</scope>
    <source>
        <strain evidence="6 7">KCTC 23157</strain>
    </source>
</reference>
<evidence type="ECO:0000256" key="3">
    <source>
        <dbReference type="PROSITE-ProRule" id="PRU00277"/>
    </source>
</evidence>
<dbReference type="Proteomes" id="UP000632774">
    <property type="component" value="Unassembled WGS sequence"/>
</dbReference>
<proteinExistence type="inferred from homology"/>
<dbReference type="PROSITE" id="PS51257">
    <property type="entry name" value="PROKAR_LIPOPROTEIN"/>
    <property type="match status" value="1"/>
</dbReference>
<dbReference type="InterPro" id="IPR001179">
    <property type="entry name" value="PPIase_FKBP_dom"/>
</dbReference>
<dbReference type="EC" id="5.2.1.8" evidence="4"/>
<evidence type="ECO:0000313" key="6">
    <source>
        <dbReference type="EMBL" id="MBE9665631.1"/>
    </source>
</evidence>
<sequence length="168" mass="18488">MNRVFIICLCVLVFVGCKKSDSAIAEAQAQAKIDDQLIQDYISKNNLNATKVMRGNADTTGIWYINTTTGTENALINSSSLLTLGYAGRQMGSSTVFAQTNTFHPAFHFGDMIRGWQYGILGSKIRKGGKIRLLVASRYAYGPYEQRSLGLSANAILDFDIELFDVTN</sequence>
<comment type="catalytic activity">
    <reaction evidence="1 3 4">
        <text>[protein]-peptidylproline (omega=180) = [protein]-peptidylproline (omega=0)</text>
        <dbReference type="Rhea" id="RHEA:16237"/>
        <dbReference type="Rhea" id="RHEA-COMP:10747"/>
        <dbReference type="Rhea" id="RHEA-COMP:10748"/>
        <dbReference type="ChEBI" id="CHEBI:83833"/>
        <dbReference type="ChEBI" id="CHEBI:83834"/>
        <dbReference type="EC" id="5.2.1.8"/>
    </reaction>
</comment>
<evidence type="ECO:0000259" key="5">
    <source>
        <dbReference type="PROSITE" id="PS50059"/>
    </source>
</evidence>
<keyword evidence="3 4" id="KW-0413">Isomerase</keyword>
<dbReference type="Pfam" id="PF00254">
    <property type="entry name" value="FKBP_C"/>
    <property type="match status" value="1"/>
</dbReference>
<evidence type="ECO:0000256" key="1">
    <source>
        <dbReference type="ARBA" id="ARBA00000971"/>
    </source>
</evidence>
<evidence type="ECO:0000313" key="7">
    <source>
        <dbReference type="Proteomes" id="UP000632774"/>
    </source>
</evidence>